<accession>A0A239LV87</accession>
<feature type="region of interest" description="Disordered" evidence="1">
    <location>
        <begin position="87"/>
        <end position="156"/>
    </location>
</feature>
<feature type="compositionally biased region" description="Polar residues" evidence="1">
    <location>
        <begin position="144"/>
        <end position="155"/>
    </location>
</feature>
<sequence length="304" mass="32778">MNFYKRHIGDYIKDAGHLTLLEHGVYARLMDVYYTREAGIPEDKAARLIGARGKDELAALENVLDEFFQLVDGVWIQGRCEREIEAASAKGEKNRENGKKGGRPKKNITEIESEENPDGSDVGNHVGSENNLSQTPDSRHQTPDKTNTVSDTSNGVGIGEVAVAASSPGEISKAMRAAGVPSQPHDPRILKLAEQGVSAATVSAACADARESRPNESIGVGYIVAIINRWAKDASSIAAAGAQAPIDKPAKPKSEDWSWKRSDAGIEQKGREVGLFPRGGESYRDYAARIEAELEKRKTVGKAA</sequence>
<dbReference type="EMBL" id="FZOT01000026">
    <property type="protein sequence ID" value="SNT33619.1"/>
    <property type="molecule type" value="Genomic_DNA"/>
</dbReference>
<feature type="region of interest" description="Disordered" evidence="1">
    <location>
        <begin position="240"/>
        <end position="265"/>
    </location>
</feature>
<feature type="compositionally biased region" description="Basic and acidic residues" evidence="1">
    <location>
        <begin position="248"/>
        <end position="265"/>
    </location>
</feature>
<dbReference type="Pfam" id="PF07120">
    <property type="entry name" value="DUF1376"/>
    <property type="match status" value="1"/>
</dbReference>
<evidence type="ECO:0000313" key="3">
    <source>
        <dbReference type="Proteomes" id="UP000198284"/>
    </source>
</evidence>
<feature type="compositionally biased region" description="Polar residues" evidence="1">
    <location>
        <begin position="127"/>
        <end position="136"/>
    </location>
</feature>
<feature type="compositionally biased region" description="Basic and acidic residues" evidence="1">
    <location>
        <begin position="87"/>
        <end position="99"/>
    </location>
</feature>
<protein>
    <submittedName>
        <fullName evidence="2">Uncharacterized conserved protein YdaU, DUF1376 family</fullName>
    </submittedName>
</protein>
<evidence type="ECO:0000313" key="2">
    <source>
        <dbReference type="EMBL" id="SNT33619.1"/>
    </source>
</evidence>
<dbReference type="RefSeq" id="WP_089401623.1">
    <property type="nucleotide sequence ID" value="NZ_FZOT01000026.1"/>
</dbReference>
<proteinExistence type="predicted"/>
<evidence type="ECO:0000256" key="1">
    <source>
        <dbReference type="SAM" id="MobiDB-lite"/>
    </source>
</evidence>
<dbReference type="Proteomes" id="UP000198284">
    <property type="component" value="Unassembled WGS sequence"/>
</dbReference>
<dbReference type="AlphaFoldDB" id="A0A239LV87"/>
<dbReference type="InterPro" id="IPR010781">
    <property type="entry name" value="DUF1376"/>
</dbReference>
<dbReference type="OrthoDB" id="5526813at2"/>
<keyword evidence="3" id="KW-1185">Reference proteome</keyword>
<reference evidence="2 3" key="1">
    <citation type="submission" date="2017-06" db="EMBL/GenBank/DDBJ databases">
        <authorList>
            <person name="Kim H.J."/>
            <person name="Triplett B.A."/>
        </authorList>
    </citation>
    <scope>NUCLEOTIDE SEQUENCE [LARGE SCALE GENOMIC DNA]</scope>
    <source>
        <strain evidence="2 3">U15</strain>
    </source>
</reference>
<name>A0A239LV87_9BURK</name>
<gene>
    <name evidence="2" type="ORF">SAMN06265795_12635</name>
</gene>
<organism evidence="2 3">
    <name type="scientific">Noviherbaspirillum humi</name>
    <dbReference type="NCBI Taxonomy" id="1688639"/>
    <lineage>
        <taxon>Bacteria</taxon>
        <taxon>Pseudomonadati</taxon>
        <taxon>Pseudomonadota</taxon>
        <taxon>Betaproteobacteria</taxon>
        <taxon>Burkholderiales</taxon>
        <taxon>Oxalobacteraceae</taxon>
        <taxon>Noviherbaspirillum</taxon>
    </lineage>
</organism>